<proteinExistence type="predicted"/>
<sequence length="197" mass="22162">MLEMLKRMQRTAQEVKKWTTARRSTTEPGRVPTLTEYWKARYPRYDLAPHIRLMIQALENLGPDEGLIITMPPRHSKTETVKAWLEWRFGQEPNSEVIYASYSIRLARSSSRSIRNEIATGLAFPKAFPNVMLAEDAQGATDWGTGKGGFFALPVWVAPSPGWALAWLSSMTHSKTAKRLNPKLSATGCGNGLRLRC</sequence>
<protein>
    <recommendedName>
        <fullName evidence="3">Terminase large subunit gp17-like C-terminal domain-containing protein</fullName>
    </recommendedName>
</protein>
<comment type="caution">
    <text evidence="1">The sequence shown here is derived from an EMBL/GenBank/DDBJ whole genome shotgun (WGS) entry which is preliminary data.</text>
</comment>
<dbReference type="RefSeq" id="WP_380083418.1">
    <property type="nucleotide sequence ID" value="NZ_JBHSWD010000001.1"/>
</dbReference>
<gene>
    <name evidence="1" type="ORF">ACFP81_10580</name>
</gene>
<evidence type="ECO:0000313" key="2">
    <source>
        <dbReference type="Proteomes" id="UP001596297"/>
    </source>
</evidence>
<dbReference type="Proteomes" id="UP001596297">
    <property type="component" value="Unassembled WGS sequence"/>
</dbReference>
<organism evidence="1 2">
    <name type="scientific">Deinococcus lacus</name>
    <dbReference type="NCBI Taxonomy" id="392561"/>
    <lineage>
        <taxon>Bacteria</taxon>
        <taxon>Thermotogati</taxon>
        <taxon>Deinococcota</taxon>
        <taxon>Deinococci</taxon>
        <taxon>Deinococcales</taxon>
        <taxon>Deinococcaceae</taxon>
        <taxon>Deinococcus</taxon>
    </lineage>
</organism>
<name>A0ABW1YDK4_9DEIO</name>
<reference evidence="2" key="1">
    <citation type="journal article" date="2019" name="Int. J. Syst. Evol. Microbiol.">
        <title>The Global Catalogue of Microorganisms (GCM) 10K type strain sequencing project: providing services to taxonomists for standard genome sequencing and annotation.</title>
        <authorList>
            <consortium name="The Broad Institute Genomics Platform"/>
            <consortium name="The Broad Institute Genome Sequencing Center for Infectious Disease"/>
            <person name="Wu L."/>
            <person name="Ma J."/>
        </authorList>
    </citation>
    <scope>NUCLEOTIDE SEQUENCE [LARGE SCALE GENOMIC DNA]</scope>
    <source>
        <strain evidence="2">CGMCC 1.15772</strain>
    </source>
</reference>
<evidence type="ECO:0008006" key="3">
    <source>
        <dbReference type="Google" id="ProtNLM"/>
    </source>
</evidence>
<keyword evidence="2" id="KW-1185">Reference proteome</keyword>
<accession>A0ABW1YDK4</accession>
<dbReference type="EMBL" id="JBHSWD010000001">
    <property type="protein sequence ID" value="MFC6592393.1"/>
    <property type="molecule type" value="Genomic_DNA"/>
</dbReference>
<evidence type="ECO:0000313" key="1">
    <source>
        <dbReference type="EMBL" id="MFC6592393.1"/>
    </source>
</evidence>